<evidence type="ECO:0000256" key="2">
    <source>
        <dbReference type="ARBA" id="ARBA00022737"/>
    </source>
</evidence>
<evidence type="ECO:0000259" key="4">
    <source>
        <dbReference type="PROSITE" id="PS50222"/>
    </source>
</evidence>
<dbReference type="GO" id="GO:0005509">
    <property type="term" value="F:calcium ion binding"/>
    <property type="evidence" value="ECO:0007669"/>
    <property type="project" value="InterPro"/>
</dbReference>
<dbReference type="AlphaFoldDB" id="A0A7S2FMM0"/>
<dbReference type="CDD" id="cd00051">
    <property type="entry name" value="EFh"/>
    <property type="match status" value="1"/>
</dbReference>
<dbReference type="InterPro" id="IPR002048">
    <property type="entry name" value="EF_hand_dom"/>
</dbReference>
<proteinExistence type="predicted"/>
<gene>
    <name evidence="5" type="ORF">CBRE1094_LOCUS2932</name>
</gene>
<dbReference type="EMBL" id="HBGU01005396">
    <property type="protein sequence ID" value="CAD9402216.1"/>
    <property type="molecule type" value="Transcribed_RNA"/>
</dbReference>
<feature type="domain" description="EF-hand" evidence="4">
    <location>
        <begin position="138"/>
        <end position="173"/>
    </location>
</feature>
<dbReference type="Gene3D" id="1.10.238.10">
    <property type="entry name" value="EF-hand"/>
    <property type="match status" value="2"/>
</dbReference>
<dbReference type="SUPFAM" id="SSF47473">
    <property type="entry name" value="EF-hand"/>
    <property type="match status" value="1"/>
</dbReference>
<feature type="domain" description="EF-hand" evidence="4">
    <location>
        <begin position="54"/>
        <end position="89"/>
    </location>
</feature>
<dbReference type="Pfam" id="PF13499">
    <property type="entry name" value="EF-hand_7"/>
    <property type="match status" value="2"/>
</dbReference>
<keyword evidence="1" id="KW-0479">Metal-binding</keyword>
<dbReference type="InterPro" id="IPR011992">
    <property type="entry name" value="EF-hand-dom_pair"/>
</dbReference>
<dbReference type="PROSITE" id="PS00018">
    <property type="entry name" value="EF_HAND_1"/>
    <property type="match status" value="3"/>
</dbReference>
<dbReference type="PANTHER" id="PTHR10827:SF98">
    <property type="entry name" value="45 KDA CALCIUM-BINDING PROTEIN"/>
    <property type="match status" value="1"/>
</dbReference>
<organism evidence="5">
    <name type="scientific">Haptolina brevifila</name>
    <dbReference type="NCBI Taxonomy" id="156173"/>
    <lineage>
        <taxon>Eukaryota</taxon>
        <taxon>Haptista</taxon>
        <taxon>Haptophyta</taxon>
        <taxon>Prymnesiophyceae</taxon>
        <taxon>Prymnesiales</taxon>
        <taxon>Prymnesiaceae</taxon>
        <taxon>Haptolina</taxon>
    </lineage>
</organism>
<evidence type="ECO:0000256" key="1">
    <source>
        <dbReference type="ARBA" id="ARBA00022723"/>
    </source>
</evidence>
<protein>
    <recommendedName>
        <fullName evidence="4">EF-hand domain-containing protein</fullName>
    </recommendedName>
</protein>
<dbReference type="PROSITE" id="PS50222">
    <property type="entry name" value="EF_HAND_2"/>
    <property type="match status" value="2"/>
</dbReference>
<evidence type="ECO:0000256" key="3">
    <source>
        <dbReference type="ARBA" id="ARBA00022837"/>
    </source>
</evidence>
<sequence>MHGDKASRYFGGATISEIGASFSRIDRDGSVDLTWEEFVAAAAEHRSRMALVAASKAELRELFKALDVNADGRVSRKEWGHAISKSAELAICCFGGATLSEIASSFSRIDVDGSDDLTWGEFVEAAAAHRQKAAEVEESEAELRALFRALDADNDGHVTRKEWGSSRRRYQNPRRLRERSIHLLTDLGYMLSWAP</sequence>
<keyword evidence="3" id="KW-0106">Calcium</keyword>
<keyword evidence="2" id="KW-0677">Repeat</keyword>
<dbReference type="SMART" id="SM00054">
    <property type="entry name" value="EFh"/>
    <property type="match status" value="4"/>
</dbReference>
<accession>A0A7S2FMM0</accession>
<reference evidence="5" key="1">
    <citation type="submission" date="2021-01" db="EMBL/GenBank/DDBJ databases">
        <authorList>
            <person name="Corre E."/>
            <person name="Pelletier E."/>
            <person name="Niang G."/>
            <person name="Scheremetjew M."/>
            <person name="Finn R."/>
            <person name="Kale V."/>
            <person name="Holt S."/>
            <person name="Cochrane G."/>
            <person name="Meng A."/>
            <person name="Brown T."/>
            <person name="Cohen L."/>
        </authorList>
    </citation>
    <scope>NUCLEOTIDE SEQUENCE</scope>
    <source>
        <strain evidence="5">UTEX LB 985</strain>
    </source>
</reference>
<dbReference type="InterPro" id="IPR018247">
    <property type="entry name" value="EF_Hand_1_Ca_BS"/>
</dbReference>
<name>A0A7S2FMM0_9EUKA</name>
<evidence type="ECO:0000313" key="5">
    <source>
        <dbReference type="EMBL" id="CAD9402216.1"/>
    </source>
</evidence>
<dbReference type="PANTHER" id="PTHR10827">
    <property type="entry name" value="RETICULOCALBIN"/>
    <property type="match status" value="1"/>
</dbReference>